<dbReference type="SUPFAM" id="SSF52218">
    <property type="entry name" value="Flavoproteins"/>
    <property type="match status" value="1"/>
</dbReference>
<comment type="subunit">
    <text evidence="6">Homodimer.</text>
</comment>
<dbReference type="Proteomes" id="UP000663946">
    <property type="component" value="Plasmid pQ15_94_1"/>
</dbReference>
<comment type="cofactor">
    <cofactor evidence="6">
        <name>FMN</name>
        <dbReference type="ChEBI" id="CHEBI:58210"/>
    </cofactor>
    <text evidence="6">Binds 1 FMN per subunit.</text>
</comment>
<evidence type="ECO:0000256" key="5">
    <source>
        <dbReference type="ARBA" id="ARBA00048542"/>
    </source>
</evidence>
<comment type="similarity">
    <text evidence="6">Belongs to the azoreductase type 1 family.</text>
</comment>
<comment type="catalytic activity">
    <reaction evidence="6">
        <text>2 a quinone + NADH + H(+) = 2 a 1,4-benzosemiquinone + NAD(+)</text>
        <dbReference type="Rhea" id="RHEA:65952"/>
        <dbReference type="ChEBI" id="CHEBI:15378"/>
        <dbReference type="ChEBI" id="CHEBI:57540"/>
        <dbReference type="ChEBI" id="CHEBI:57945"/>
        <dbReference type="ChEBI" id="CHEBI:132124"/>
        <dbReference type="ChEBI" id="CHEBI:134225"/>
    </reaction>
</comment>
<evidence type="ECO:0000259" key="7">
    <source>
        <dbReference type="Pfam" id="PF02525"/>
    </source>
</evidence>
<evidence type="ECO:0000313" key="9">
    <source>
        <dbReference type="Proteomes" id="UP000663946"/>
    </source>
</evidence>
<organism evidence="8 9">
    <name type="scientific">Agrobacterium tumefaciens</name>
    <dbReference type="NCBI Taxonomy" id="358"/>
    <lineage>
        <taxon>Bacteria</taxon>
        <taxon>Pseudomonadati</taxon>
        <taxon>Pseudomonadota</taxon>
        <taxon>Alphaproteobacteria</taxon>
        <taxon>Hyphomicrobiales</taxon>
        <taxon>Rhizobiaceae</taxon>
        <taxon>Rhizobium/Agrobacterium group</taxon>
        <taxon>Agrobacterium</taxon>
        <taxon>Agrobacterium tumefaciens complex</taxon>
    </lineage>
</organism>
<keyword evidence="2 6" id="KW-0288">FMN</keyword>
<keyword evidence="4 6" id="KW-0520">NAD</keyword>
<sequence>MPTLLVIEASPRYDYSTSRKLTAVFIDRWKAENPGGDVIVRDLMKTNLPFIDLPWIMGAFTPAETHSPEATAAIKVSDDLVAELKSADQILIGTPMFNFSIPAVLKAYIDHIVRVGVTVSADNKGLLTGKKANIILATGGDFSPGSPVEQYNLASGYLRQVLGWIGIVDVDLVLAGRARAGDYGEKAVEEFGAVVSAGVNKNAASLSAAS</sequence>
<keyword evidence="3 6" id="KW-0560">Oxidoreductase</keyword>
<keyword evidence="1 6" id="KW-0285">Flavoprotein</keyword>
<evidence type="ECO:0000256" key="1">
    <source>
        <dbReference type="ARBA" id="ARBA00022630"/>
    </source>
</evidence>
<dbReference type="InterPro" id="IPR050104">
    <property type="entry name" value="FMN-dep_NADH:Q_OxRdtase_AzoR1"/>
</dbReference>
<dbReference type="AlphaFoldDB" id="A0AAJ4N8F8"/>
<dbReference type="GO" id="GO:0016655">
    <property type="term" value="F:oxidoreductase activity, acting on NAD(P)H, quinone or similar compound as acceptor"/>
    <property type="evidence" value="ECO:0007669"/>
    <property type="project" value="InterPro"/>
</dbReference>
<feature type="binding site" evidence="6">
    <location>
        <position position="10"/>
    </location>
    <ligand>
        <name>FMN</name>
        <dbReference type="ChEBI" id="CHEBI:58210"/>
    </ligand>
</feature>
<dbReference type="Pfam" id="PF02525">
    <property type="entry name" value="Flavodoxin_2"/>
    <property type="match status" value="1"/>
</dbReference>
<dbReference type="InterPro" id="IPR029039">
    <property type="entry name" value="Flavoprotein-like_sf"/>
</dbReference>
<comment type="catalytic activity">
    <reaction evidence="5">
        <text>N,N-dimethyl-1,4-phenylenediamine + anthranilate + 2 NAD(+) = 2-(4-dimethylaminophenyl)diazenylbenzoate + 2 NADH + 2 H(+)</text>
        <dbReference type="Rhea" id="RHEA:55872"/>
        <dbReference type="ChEBI" id="CHEBI:15378"/>
        <dbReference type="ChEBI" id="CHEBI:15783"/>
        <dbReference type="ChEBI" id="CHEBI:16567"/>
        <dbReference type="ChEBI" id="CHEBI:57540"/>
        <dbReference type="ChEBI" id="CHEBI:57945"/>
        <dbReference type="ChEBI" id="CHEBI:71579"/>
        <dbReference type="EC" id="1.7.1.17"/>
    </reaction>
    <physiologicalReaction direction="right-to-left" evidence="5">
        <dbReference type="Rhea" id="RHEA:55874"/>
    </physiologicalReaction>
</comment>
<evidence type="ECO:0000313" key="8">
    <source>
        <dbReference type="EMBL" id="QTG16657.1"/>
    </source>
</evidence>
<keyword evidence="8" id="KW-0614">Plasmid</keyword>
<dbReference type="EMBL" id="CP049218">
    <property type="protein sequence ID" value="QTG16657.1"/>
    <property type="molecule type" value="Genomic_DNA"/>
</dbReference>
<dbReference type="RefSeq" id="WP_333722352.1">
    <property type="nucleotide sequence ID" value="NZ_CP049218.1"/>
</dbReference>
<dbReference type="HAMAP" id="MF_01216">
    <property type="entry name" value="Azoreductase_type1"/>
    <property type="match status" value="1"/>
</dbReference>
<comment type="function">
    <text evidence="6">Quinone reductase that provides resistance to thiol-specific stress caused by electrophilic quinones.</text>
</comment>
<accession>A0AAJ4N8F8</accession>
<reference evidence="8" key="1">
    <citation type="submission" date="2020-02" db="EMBL/GenBank/DDBJ databases">
        <title>Unexpected conservation and global transmission of agrobacterial virulence plasmids.</title>
        <authorList>
            <person name="Weisberg A.J."/>
            <person name="Davis E.W. II"/>
            <person name="Tabima J.R."/>
            <person name="Belcher M.S."/>
            <person name="Miller M."/>
            <person name="Kuo C.-H."/>
            <person name="Loper J.E."/>
            <person name="Grunwald N.J."/>
            <person name="Putnam M.L."/>
            <person name="Chang J.H."/>
        </authorList>
    </citation>
    <scope>NUCLEOTIDE SEQUENCE</scope>
    <source>
        <strain evidence="8">Q15/94</strain>
        <plasmid evidence="8">pQ15_94_1</plasmid>
    </source>
</reference>
<protein>
    <recommendedName>
        <fullName evidence="6">FMN dependent NADH:quinone oxidoreductase</fullName>
        <ecNumber evidence="6">1.6.5.-</ecNumber>
    </recommendedName>
    <alternativeName>
        <fullName evidence="6">Azo-dye reductase</fullName>
    </alternativeName>
    <alternativeName>
        <fullName evidence="6">FMN-dependent NADH-azo compound oxidoreductase</fullName>
    </alternativeName>
    <alternativeName>
        <fullName evidence="6">FMN-dependent NADH-azoreductase</fullName>
        <ecNumber evidence="6">1.7.1.17</ecNumber>
    </alternativeName>
</protein>
<dbReference type="PANTHER" id="PTHR43741">
    <property type="entry name" value="FMN-DEPENDENT NADH-AZOREDUCTASE 1"/>
    <property type="match status" value="1"/>
</dbReference>
<dbReference type="GO" id="GO:0010181">
    <property type="term" value="F:FMN binding"/>
    <property type="evidence" value="ECO:0007669"/>
    <property type="project" value="UniProtKB-UniRule"/>
</dbReference>
<name>A0AAJ4N8F8_AGRTU</name>
<dbReference type="GO" id="GO:0009055">
    <property type="term" value="F:electron transfer activity"/>
    <property type="evidence" value="ECO:0007669"/>
    <property type="project" value="UniProtKB-UniRule"/>
</dbReference>
<proteinExistence type="inferred from homology"/>
<dbReference type="EC" id="1.7.1.17" evidence="6"/>
<gene>
    <name evidence="6" type="primary">azoR</name>
    <name evidence="8" type="ORF">G6M86_25545</name>
</gene>
<dbReference type="GO" id="GO:0016652">
    <property type="term" value="F:oxidoreductase activity, acting on NAD(P)H as acceptor"/>
    <property type="evidence" value="ECO:0007669"/>
    <property type="project" value="UniProtKB-UniRule"/>
</dbReference>
<comment type="function">
    <text evidence="6">Also exhibits azoreductase activity. Catalyzes the reductive cleavage of the azo bond in aromatic azo compounds to the corresponding amines.</text>
</comment>
<evidence type="ECO:0000256" key="4">
    <source>
        <dbReference type="ARBA" id="ARBA00023027"/>
    </source>
</evidence>
<feature type="domain" description="Flavodoxin-like fold" evidence="7">
    <location>
        <begin position="3"/>
        <end position="190"/>
    </location>
</feature>
<dbReference type="PANTHER" id="PTHR43741:SF2">
    <property type="entry name" value="FMN-DEPENDENT NADH:QUINONE OXIDOREDUCTASE"/>
    <property type="match status" value="1"/>
</dbReference>
<comment type="caution">
    <text evidence="6">Lacks conserved residue(s) required for the propagation of feature annotation.</text>
</comment>
<evidence type="ECO:0000256" key="6">
    <source>
        <dbReference type="HAMAP-Rule" id="MF_01216"/>
    </source>
</evidence>
<evidence type="ECO:0000256" key="3">
    <source>
        <dbReference type="ARBA" id="ARBA00023002"/>
    </source>
</evidence>
<geneLocation type="plasmid" evidence="8 9">
    <name>pQ15_94_1</name>
</geneLocation>
<dbReference type="EC" id="1.6.5.-" evidence="6"/>
<evidence type="ECO:0000256" key="2">
    <source>
        <dbReference type="ARBA" id="ARBA00022643"/>
    </source>
</evidence>
<feature type="binding site" evidence="6">
    <location>
        <begin position="16"/>
        <end position="18"/>
    </location>
    <ligand>
        <name>FMN</name>
        <dbReference type="ChEBI" id="CHEBI:58210"/>
    </ligand>
</feature>
<dbReference type="InterPro" id="IPR023048">
    <property type="entry name" value="NADH:quinone_OxRdtase_FMN_depd"/>
</dbReference>
<dbReference type="InterPro" id="IPR003680">
    <property type="entry name" value="Flavodoxin_fold"/>
</dbReference>
<dbReference type="Gene3D" id="3.40.50.360">
    <property type="match status" value="1"/>
</dbReference>